<dbReference type="Proteomes" id="UP000805193">
    <property type="component" value="Unassembled WGS sequence"/>
</dbReference>
<gene>
    <name evidence="1" type="ORF">HPB47_028288</name>
</gene>
<sequence length="813" mass="92148">MDCSQALSQRQPTNREENERAADLNGNPNPNNDESPGKDASHQQQEETNNFSWTDVVSRRARRQQLQSEREKAAAAEKAPNHSSNPRRRAGDPGSPYTQENRSRRAQTQKLHQKRPPPLPIDDYKVVIRPRDGLNLGAWSTDKLTRAILVAAKLSSTETADITIRIRRDQNLAIISTPSLETSSRIQPISALTLETRQYEVTAYLAVPDNSCRGIISGVDTRPTAETLTEELRAPETNILYARMMGQTNTAIITFEGLKVPHYVYLSGGEYPCRPYQPRKQICGVCLGLGHRTDVCPQPEKSRCTTCGTPGGAMEDHQCKPHCVNCGGEHPAVDPRCPARQRGPYNKKHVQQHQQMQGRQKSPLPLPPPPPRNADPQWPKLPSKTWEDPNPSIFLADSTPQDCHVPSPPTERPKHVGRNKSRSSSRSQSRPRTYGESQQTDQKGKQKHTLPRDDRNETKVSWAAQPSNPPYVPKLADTPSPHAPEPDPIRDAITMRTIMTATDTQTTAQPDSDTFAKTKEHFALSLQNFRREIHEELRNFREEIRALTRQPIEELKEALRLTPREEKLAPAEKIRQEITQDIQEMKQQIIQQIALQLPQLIHAALTDPRIKLSQAEPNLPLHTDTHGERDHREARRVHPYHRPTTEASFRRLSTPAPTRRQILGNKTKSTLPLPPPTRHYSTDLPPAPLLTYNDVTEYYRSHRRALPPPHKTLTRQEEIAWRLLQTHTYPNLFHKQRFFPTRYPDICPGCQSPQPTLYHSTWTCPTPLGNGIKPMPHPTFSSWEAALSSTVPDDQRRLIERAKRIAEANGALD</sequence>
<keyword evidence="2" id="KW-1185">Reference proteome</keyword>
<proteinExistence type="predicted"/>
<accession>A0AC60PVG8</accession>
<evidence type="ECO:0000313" key="2">
    <source>
        <dbReference type="Proteomes" id="UP000805193"/>
    </source>
</evidence>
<reference evidence="1 2" key="1">
    <citation type="journal article" date="2020" name="Cell">
        <title>Large-Scale Comparative Analyses of Tick Genomes Elucidate Their Genetic Diversity and Vector Capacities.</title>
        <authorList>
            <consortium name="Tick Genome and Microbiome Consortium (TIGMIC)"/>
            <person name="Jia N."/>
            <person name="Wang J."/>
            <person name="Shi W."/>
            <person name="Du L."/>
            <person name="Sun Y."/>
            <person name="Zhan W."/>
            <person name="Jiang J.F."/>
            <person name="Wang Q."/>
            <person name="Zhang B."/>
            <person name="Ji P."/>
            <person name="Bell-Sakyi L."/>
            <person name="Cui X.M."/>
            <person name="Yuan T.T."/>
            <person name="Jiang B.G."/>
            <person name="Yang W.F."/>
            <person name="Lam T.T."/>
            <person name="Chang Q.C."/>
            <person name="Ding S.J."/>
            <person name="Wang X.J."/>
            <person name="Zhu J.G."/>
            <person name="Ruan X.D."/>
            <person name="Zhao L."/>
            <person name="Wei J.T."/>
            <person name="Ye R.Z."/>
            <person name="Que T.C."/>
            <person name="Du C.H."/>
            <person name="Zhou Y.H."/>
            <person name="Cheng J.X."/>
            <person name="Dai P.F."/>
            <person name="Guo W.B."/>
            <person name="Han X.H."/>
            <person name="Huang E.J."/>
            <person name="Li L.F."/>
            <person name="Wei W."/>
            <person name="Gao Y.C."/>
            <person name="Liu J.Z."/>
            <person name="Shao H.Z."/>
            <person name="Wang X."/>
            <person name="Wang C.C."/>
            <person name="Yang T.C."/>
            <person name="Huo Q.B."/>
            <person name="Li W."/>
            <person name="Chen H.Y."/>
            <person name="Chen S.E."/>
            <person name="Zhou L.G."/>
            <person name="Ni X.B."/>
            <person name="Tian J.H."/>
            <person name="Sheng Y."/>
            <person name="Liu T."/>
            <person name="Pan Y.S."/>
            <person name="Xia L.Y."/>
            <person name="Li J."/>
            <person name="Zhao F."/>
            <person name="Cao W.C."/>
        </authorList>
    </citation>
    <scope>NUCLEOTIDE SEQUENCE [LARGE SCALE GENOMIC DNA]</scope>
    <source>
        <strain evidence="1">Iper-2018</strain>
    </source>
</reference>
<name>A0AC60PVG8_IXOPE</name>
<organism evidence="1 2">
    <name type="scientific">Ixodes persulcatus</name>
    <name type="common">Taiga tick</name>
    <dbReference type="NCBI Taxonomy" id="34615"/>
    <lineage>
        <taxon>Eukaryota</taxon>
        <taxon>Metazoa</taxon>
        <taxon>Ecdysozoa</taxon>
        <taxon>Arthropoda</taxon>
        <taxon>Chelicerata</taxon>
        <taxon>Arachnida</taxon>
        <taxon>Acari</taxon>
        <taxon>Parasitiformes</taxon>
        <taxon>Ixodida</taxon>
        <taxon>Ixodoidea</taxon>
        <taxon>Ixodidae</taxon>
        <taxon>Ixodinae</taxon>
        <taxon>Ixodes</taxon>
    </lineage>
</organism>
<protein>
    <submittedName>
        <fullName evidence="1">Uncharacterized protein</fullName>
    </submittedName>
</protein>
<comment type="caution">
    <text evidence="1">The sequence shown here is derived from an EMBL/GenBank/DDBJ whole genome shotgun (WGS) entry which is preliminary data.</text>
</comment>
<evidence type="ECO:0000313" key="1">
    <source>
        <dbReference type="EMBL" id="KAG0424501.1"/>
    </source>
</evidence>
<dbReference type="EMBL" id="JABSTQ010009968">
    <property type="protein sequence ID" value="KAG0424501.1"/>
    <property type="molecule type" value="Genomic_DNA"/>
</dbReference>